<evidence type="ECO:0000313" key="3">
    <source>
        <dbReference type="Proteomes" id="UP001198962"/>
    </source>
</evidence>
<dbReference type="Proteomes" id="UP001198962">
    <property type="component" value="Unassembled WGS sequence"/>
</dbReference>
<evidence type="ECO:0000256" key="1">
    <source>
        <dbReference type="SAM" id="MobiDB-lite"/>
    </source>
</evidence>
<name>A0AAE3DHF8_9FIRM</name>
<feature type="region of interest" description="Disordered" evidence="1">
    <location>
        <begin position="1"/>
        <end position="21"/>
    </location>
</feature>
<comment type="caution">
    <text evidence="2">The sequence shown here is derived from an EMBL/GenBank/DDBJ whole genome shotgun (WGS) entry which is preliminary data.</text>
</comment>
<reference evidence="2" key="1">
    <citation type="submission" date="2021-10" db="EMBL/GenBank/DDBJ databases">
        <title>Anaerobic single-cell dispensing facilitates the cultivation of human gut bacteria.</title>
        <authorList>
            <person name="Afrizal A."/>
        </authorList>
    </citation>
    <scope>NUCLEOTIDE SEQUENCE</scope>
    <source>
        <strain evidence="2">CLA-AA-H274</strain>
    </source>
</reference>
<dbReference type="AlphaFoldDB" id="A0AAE3DHF8"/>
<accession>A0AAE3DHF8</accession>
<dbReference type="EMBL" id="JAJEPU010000006">
    <property type="protein sequence ID" value="MCC2163920.1"/>
    <property type="molecule type" value="Genomic_DNA"/>
</dbReference>
<gene>
    <name evidence="2" type="ORF">LKD32_03315</name>
</gene>
<proteinExistence type="predicted"/>
<dbReference type="RefSeq" id="WP_308450687.1">
    <property type="nucleotide sequence ID" value="NZ_JAJEPU010000006.1"/>
</dbReference>
<keyword evidence="3" id="KW-1185">Reference proteome</keyword>
<evidence type="ECO:0000313" key="2">
    <source>
        <dbReference type="EMBL" id="MCC2163920.1"/>
    </source>
</evidence>
<organism evidence="2 3">
    <name type="scientific">Brotaphodocola catenula</name>
    <dbReference type="NCBI Taxonomy" id="2885361"/>
    <lineage>
        <taxon>Bacteria</taxon>
        <taxon>Bacillati</taxon>
        <taxon>Bacillota</taxon>
        <taxon>Clostridia</taxon>
        <taxon>Lachnospirales</taxon>
        <taxon>Lachnospiraceae</taxon>
        <taxon>Brotaphodocola</taxon>
    </lineage>
</organism>
<sequence length="62" mass="6908">MKKQESNKKTTETHTTETEMTAKTKKTFTNWLIRVIGASALAGICELNGSSDGGEVYRNLRM</sequence>
<protein>
    <submittedName>
        <fullName evidence="2">Uncharacterized protein</fullName>
    </submittedName>
</protein>